<name>A0A4R6VJB2_9HYPH</name>
<comment type="function">
    <text evidence="5">Catalyzes the phosphorylation of the 3'-hydroxyl group of dephosphocoenzyme A to form coenzyme A.</text>
</comment>
<comment type="caution">
    <text evidence="7">The sequence shown here is derived from an EMBL/GenBank/DDBJ whole genome shotgun (WGS) entry which is preliminary data.</text>
</comment>
<keyword evidence="3 5" id="KW-0067">ATP-binding</keyword>
<evidence type="ECO:0000256" key="6">
    <source>
        <dbReference type="NCBIfam" id="TIGR00152"/>
    </source>
</evidence>
<evidence type="ECO:0000256" key="2">
    <source>
        <dbReference type="ARBA" id="ARBA00022741"/>
    </source>
</evidence>
<comment type="pathway">
    <text evidence="5">Cofactor biosynthesis; coenzyme A biosynthesis; CoA from (R)-pantothenate: step 5/5.</text>
</comment>
<comment type="subcellular location">
    <subcellularLocation>
        <location evidence="5">Cytoplasm</location>
    </subcellularLocation>
</comment>
<evidence type="ECO:0000256" key="4">
    <source>
        <dbReference type="ARBA" id="ARBA00022993"/>
    </source>
</evidence>
<dbReference type="HAMAP" id="MF_00376">
    <property type="entry name" value="Dephospho_CoA_kinase"/>
    <property type="match status" value="1"/>
</dbReference>
<accession>A0A4R6VJB2</accession>
<dbReference type="Pfam" id="PF01121">
    <property type="entry name" value="CoaE"/>
    <property type="match status" value="1"/>
</dbReference>
<dbReference type="EMBL" id="SNYR01000003">
    <property type="protein sequence ID" value="TDQ61802.1"/>
    <property type="molecule type" value="Genomic_DNA"/>
</dbReference>
<dbReference type="PANTHER" id="PTHR10695:SF46">
    <property type="entry name" value="BIFUNCTIONAL COENZYME A SYNTHASE-RELATED"/>
    <property type="match status" value="1"/>
</dbReference>
<dbReference type="AlphaFoldDB" id="A0A4R6VJB2"/>
<dbReference type="CDD" id="cd02022">
    <property type="entry name" value="DPCK"/>
    <property type="match status" value="1"/>
</dbReference>
<keyword evidence="2 5" id="KW-0547">Nucleotide-binding</keyword>
<dbReference type="EC" id="2.7.1.24" evidence="5 6"/>
<comment type="catalytic activity">
    <reaction evidence="5">
        <text>3'-dephospho-CoA + ATP = ADP + CoA + H(+)</text>
        <dbReference type="Rhea" id="RHEA:18245"/>
        <dbReference type="ChEBI" id="CHEBI:15378"/>
        <dbReference type="ChEBI" id="CHEBI:30616"/>
        <dbReference type="ChEBI" id="CHEBI:57287"/>
        <dbReference type="ChEBI" id="CHEBI:57328"/>
        <dbReference type="ChEBI" id="CHEBI:456216"/>
        <dbReference type="EC" id="2.7.1.24"/>
    </reaction>
</comment>
<feature type="binding site" evidence="5">
    <location>
        <begin position="18"/>
        <end position="23"/>
    </location>
    <ligand>
        <name>ATP</name>
        <dbReference type="ChEBI" id="CHEBI:30616"/>
    </ligand>
</feature>
<dbReference type="SUPFAM" id="SSF52540">
    <property type="entry name" value="P-loop containing nucleoside triphosphate hydrolases"/>
    <property type="match status" value="1"/>
</dbReference>
<sequence>MANTAQKPIVLGLTGSIATGKSTVAGMFAKRDIPIYDADKAVHELYEGEAVAPMRELFPEAIINGKIDRAALSKQVVGNAENLAKLEALIHPMVQQKMHKFLDQAAEDKEELAILEIPLLFETGKNYPTDFVAVTFCDPEIQKQRALARPGMTEEKLDAIIARQMPQHEKRARADFEIDTGTDQMQTQSAVDEIIKACLAAKAH</sequence>
<dbReference type="GO" id="GO:0005524">
    <property type="term" value="F:ATP binding"/>
    <property type="evidence" value="ECO:0007669"/>
    <property type="project" value="UniProtKB-UniRule"/>
</dbReference>
<protein>
    <recommendedName>
        <fullName evidence="5 6">Dephospho-CoA kinase</fullName>
        <ecNumber evidence="5 6">2.7.1.24</ecNumber>
    </recommendedName>
    <alternativeName>
        <fullName evidence="5">Dephosphocoenzyme A kinase</fullName>
    </alternativeName>
</protein>
<keyword evidence="8" id="KW-1185">Reference proteome</keyword>
<dbReference type="GO" id="GO:0015937">
    <property type="term" value="P:coenzyme A biosynthetic process"/>
    <property type="evidence" value="ECO:0007669"/>
    <property type="project" value="UniProtKB-UniRule"/>
</dbReference>
<reference evidence="7 8" key="1">
    <citation type="submission" date="2019-03" db="EMBL/GenBank/DDBJ databases">
        <title>Genomic Encyclopedia of Type Strains, Phase III (KMG-III): the genomes of soil and plant-associated and newly described type strains.</title>
        <authorList>
            <person name="Whitman W."/>
        </authorList>
    </citation>
    <scope>NUCLEOTIDE SEQUENCE [LARGE SCALE GENOMIC DNA]</scope>
    <source>
        <strain evidence="7 8">CGMCC 1.7002</strain>
    </source>
</reference>
<keyword evidence="5" id="KW-0808">Transferase</keyword>
<evidence type="ECO:0000313" key="7">
    <source>
        <dbReference type="EMBL" id="TDQ61802.1"/>
    </source>
</evidence>
<evidence type="ECO:0000256" key="3">
    <source>
        <dbReference type="ARBA" id="ARBA00022840"/>
    </source>
</evidence>
<dbReference type="PROSITE" id="PS51219">
    <property type="entry name" value="DPCK"/>
    <property type="match status" value="1"/>
</dbReference>
<dbReference type="NCBIfam" id="TIGR00152">
    <property type="entry name" value="dephospho-CoA kinase"/>
    <property type="match status" value="1"/>
</dbReference>
<comment type="similarity">
    <text evidence="1 5">Belongs to the CoaE family.</text>
</comment>
<dbReference type="Proteomes" id="UP000295391">
    <property type="component" value="Unassembled WGS sequence"/>
</dbReference>
<dbReference type="GO" id="GO:0004140">
    <property type="term" value="F:dephospho-CoA kinase activity"/>
    <property type="evidence" value="ECO:0007669"/>
    <property type="project" value="UniProtKB-UniRule"/>
</dbReference>
<gene>
    <name evidence="5" type="primary">coaE</name>
    <name evidence="7" type="ORF">ATL17_2905</name>
</gene>
<keyword evidence="5 7" id="KW-0418">Kinase</keyword>
<dbReference type="InterPro" id="IPR001977">
    <property type="entry name" value="Depp_CoAkinase"/>
</dbReference>
<dbReference type="InterPro" id="IPR027417">
    <property type="entry name" value="P-loop_NTPase"/>
</dbReference>
<evidence type="ECO:0000256" key="1">
    <source>
        <dbReference type="ARBA" id="ARBA00009018"/>
    </source>
</evidence>
<dbReference type="OrthoDB" id="9812943at2"/>
<proteinExistence type="inferred from homology"/>
<organism evidence="7 8">
    <name type="scientific">Maritalea mobilis</name>
    <dbReference type="NCBI Taxonomy" id="483324"/>
    <lineage>
        <taxon>Bacteria</taxon>
        <taxon>Pseudomonadati</taxon>
        <taxon>Pseudomonadota</taxon>
        <taxon>Alphaproteobacteria</taxon>
        <taxon>Hyphomicrobiales</taxon>
        <taxon>Devosiaceae</taxon>
        <taxon>Maritalea</taxon>
    </lineage>
</organism>
<dbReference type="PANTHER" id="PTHR10695">
    <property type="entry name" value="DEPHOSPHO-COA KINASE-RELATED"/>
    <property type="match status" value="1"/>
</dbReference>
<dbReference type="GO" id="GO:0005737">
    <property type="term" value="C:cytoplasm"/>
    <property type="evidence" value="ECO:0007669"/>
    <property type="project" value="UniProtKB-SubCell"/>
</dbReference>
<keyword evidence="4 5" id="KW-0173">Coenzyme A biosynthesis</keyword>
<evidence type="ECO:0000313" key="8">
    <source>
        <dbReference type="Proteomes" id="UP000295391"/>
    </source>
</evidence>
<dbReference type="RefSeq" id="WP_133573493.1">
    <property type="nucleotide sequence ID" value="NZ_SNYR01000003.1"/>
</dbReference>
<evidence type="ECO:0000256" key="5">
    <source>
        <dbReference type="HAMAP-Rule" id="MF_00376"/>
    </source>
</evidence>
<dbReference type="UniPathway" id="UPA00241">
    <property type="reaction ID" value="UER00356"/>
</dbReference>
<keyword evidence="5" id="KW-0963">Cytoplasm</keyword>
<dbReference type="Gene3D" id="3.40.50.300">
    <property type="entry name" value="P-loop containing nucleotide triphosphate hydrolases"/>
    <property type="match status" value="1"/>
</dbReference>